<organism evidence="4">
    <name type="scientific">Selaginella moellendorffii</name>
    <name type="common">Spikemoss</name>
    <dbReference type="NCBI Taxonomy" id="88036"/>
    <lineage>
        <taxon>Eukaryota</taxon>
        <taxon>Viridiplantae</taxon>
        <taxon>Streptophyta</taxon>
        <taxon>Embryophyta</taxon>
        <taxon>Tracheophyta</taxon>
        <taxon>Lycopodiopsida</taxon>
        <taxon>Selaginellales</taxon>
        <taxon>Selaginellaceae</taxon>
        <taxon>Selaginella</taxon>
    </lineage>
</organism>
<reference evidence="2 4" key="1">
    <citation type="journal article" date="2011" name="Science">
        <title>The Selaginella genome identifies genetic changes associated with the evolution of vascular plants.</title>
        <authorList>
            <person name="Banks J.A."/>
            <person name="Nishiyama T."/>
            <person name="Hasebe M."/>
            <person name="Bowman J.L."/>
            <person name="Gribskov M."/>
            <person name="dePamphilis C."/>
            <person name="Albert V.A."/>
            <person name="Aono N."/>
            <person name="Aoyama T."/>
            <person name="Ambrose B.A."/>
            <person name="Ashton N.W."/>
            <person name="Axtell M.J."/>
            <person name="Barker E."/>
            <person name="Barker M.S."/>
            <person name="Bennetzen J.L."/>
            <person name="Bonawitz N.D."/>
            <person name="Chapple C."/>
            <person name="Cheng C."/>
            <person name="Correa L.G."/>
            <person name="Dacre M."/>
            <person name="DeBarry J."/>
            <person name="Dreyer I."/>
            <person name="Elias M."/>
            <person name="Engstrom E.M."/>
            <person name="Estelle M."/>
            <person name="Feng L."/>
            <person name="Finet C."/>
            <person name="Floyd S.K."/>
            <person name="Frommer W.B."/>
            <person name="Fujita T."/>
            <person name="Gramzow L."/>
            <person name="Gutensohn M."/>
            <person name="Harholt J."/>
            <person name="Hattori M."/>
            <person name="Heyl A."/>
            <person name="Hirai T."/>
            <person name="Hiwatashi Y."/>
            <person name="Ishikawa M."/>
            <person name="Iwata M."/>
            <person name="Karol K.G."/>
            <person name="Koehler B."/>
            <person name="Kolukisaoglu U."/>
            <person name="Kubo M."/>
            <person name="Kurata T."/>
            <person name="Lalonde S."/>
            <person name="Li K."/>
            <person name="Li Y."/>
            <person name="Litt A."/>
            <person name="Lyons E."/>
            <person name="Manning G."/>
            <person name="Maruyama T."/>
            <person name="Michael T.P."/>
            <person name="Mikami K."/>
            <person name="Miyazaki S."/>
            <person name="Morinaga S."/>
            <person name="Murata T."/>
            <person name="Mueller-Roeber B."/>
            <person name="Nelson D.R."/>
            <person name="Obara M."/>
            <person name="Oguri Y."/>
            <person name="Olmstead R.G."/>
            <person name="Onodera N."/>
            <person name="Petersen B.L."/>
            <person name="Pils B."/>
            <person name="Prigge M."/>
            <person name="Rensing S.A."/>
            <person name="Riano-Pachon D.M."/>
            <person name="Roberts A.W."/>
            <person name="Sato Y."/>
            <person name="Scheller H.V."/>
            <person name="Schulz B."/>
            <person name="Schulz C."/>
            <person name="Shakirov E.V."/>
            <person name="Shibagaki N."/>
            <person name="Shinohara N."/>
            <person name="Shippen D.E."/>
            <person name="Soerensen I."/>
            <person name="Sotooka R."/>
            <person name="Sugimoto N."/>
            <person name="Sugita M."/>
            <person name="Sumikawa N."/>
            <person name="Tanurdzic M."/>
            <person name="Theissen G."/>
            <person name="Ulvskov P."/>
            <person name="Wakazuki S."/>
            <person name="Weng J.K."/>
            <person name="Willats W.W."/>
            <person name="Wipf D."/>
            <person name="Wolf P.G."/>
            <person name="Yang L."/>
            <person name="Zimmer A.D."/>
            <person name="Zhu Q."/>
            <person name="Mitros T."/>
            <person name="Hellsten U."/>
            <person name="Loque D."/>
            <person name="Otillar R."/>
            <person name="Salamov A."/>
            <person name="Schmutz J."/>
            <person name="Shapiro H."/>
            <person name="Lindquist E."/>
            <person name="Lucas S."/>
            <person name="Rokhsar D."/>
            <person name="Grigoriev I.V."/>
        </authorList>
    </citation>
    <scope>NUCLEOTIDE SEQUENCE [LARGE SCALE GENOMIC DNA]</scope>
</reference>
<evidence type="ECO:0000313" key="2">
    <source>
        <dbReference type="EMBL" id="EFJ36507.1"/>
    </source>
</evidence>
<keyword evidence="4" id="KW-1185">Reference proteome</keyword>
<dbReference type="EMBL" id="GL377567">
    <property type="protein sequence ID" value="EFJ36507.1"/>
    <property type="molecule type" value="Genomic_DNA"/>
</dbReference>
<feature type="transmembrane region" description="Helical" evidence="1">
    <location>
        <begin position="140"/>
        <end position="159"/>
    </location>
</feature>
<evidence type="ECO:0000256" key="1">
    <source>
        <dbReference type="SAM" id="Phobius"/>
    </source>
</evidence>
<dbReference type="KEGG" id="smo:SELMODRAFT_404577"/>
<dbReference type="HOGENOM" id="CLU_1032089_0_0_1"/>
<feature type="transmembrane region" description="Helical" evidence="1">
    <location>
        <begin position="85"/>
        <end position="110"/>
    </location>
</feature>
<keyword evidence="1" id="KW-1133">Transmembrane helix</keyword>
<evidence type="ECO:0000313" key="4">
    <source>
        <dbReference type="Proteomes" id="UP000001514"/>
    </source>
</evidence>
<keyword evidence="1" id="KW-0812">Transmembrane</keyword>
<gene>
    <name evidence="2" type="ORF">SELMODRAFT_404577</name>
    <name evidence="3" type="ORF">SELMODRAFT_404582</name>
</gene>
<dbReference type="PANTHER" id="PTHR43486">
    <property type="entry name" value="LIPID II FLIPPASE MURJ-RELATED"/>
    <property type="match status" value="1"/>
</dbReference>
<dbReference type="Proteomes" id="UP000001514">
    <property type="component" value="Unassembled WGS sequence"/>
</dbReference>
<dbReference type="AlphaFoldDB" id="D8QVS4"/>
<sequence length="266" mass="28468">MDRFVSAQEGLPLKWASSFRQTNCSEGGGKFLKLAGVTGSATALSKVLGLVRELVLAAVFGVGPVVDAFGNQWTNPHSNGIGLKIPLSLGILMYTLAAFLIDAITTGLLLKTSSGLITRSMAILQPNFGMGFVCSVSGRYGIASLSPALSSISIILAIFAQDDRGIKLCMLLMTGLAIPLAKPIVRALVQCYTFGDSAAQAVSLLVKHYCRKYVSTQLSEELSWIKVEKELLHLREIQAGGKSKLVKADFPFVIQFKTLDLRAGLT</sequence>
<dbReference type="Gramene" id="EFJ36510">
    <property type="protein sequence ID" value="EFJ36510"/>
    <property type="gene ID" value="SELMODRAFT_404582"/>
</dbReference>
<proteinExistence type="predicted"/>
<dbReference type="Gramene" id="EFJ36507">
    <property type="protein sequence ID" value="EFJ36507"/>
    <property type="gene ID" value="SELMODRAFT_404577"/>
</dbReference>
<name>D8QVS4_SELML</name>
<dbReference type="KEGG" id="smo:SELMODRAFT_404582"/>
<dbReference type="InParanoid" id="D8QVS4"/>
<dbReference type="PANTHER" id="PTHR43486:SF1">
    <property type="entry name" value="LIPID II FLIPPASE MURJ-RELATED"/>
    <property type="match status" value="1"/>
</dbReference>
<keyword evidence="1" id="KW-0472">Membrane</keyword>
<dbReference type="EMBL" id="GL377567">
    <property type="protein sequence ID" value="EFJ36510.1"/>
    <property type="molecule type" value="Genomic_DNA"/>
</dbReference>
<evidence type="ECO:0000313" key="3">
    <source>
        <dbReference type="EMBL" id="EFJ36510.1"/>
    </source>
</evidence>
<accession>D8QVS4</accession>
<protein>
    <submittedName>
        <fullName evidence="2">Uncharacterized protein</fullName>
    </submittedName>
</protein>